<dbReference type="AlphaFoldDB" id="D6RJ55"/>
<dbReference type="Ensembl" id="ENSMUST00000148820.2">
    <property type="protein sequence ID" value="ENSMUSP00000119453.2"/>
    <property type="gene ID" value="ENSMUSG00000024136.15"/>
</dbReference>
<dbReference type="SMR" id="D6RJ55"/>
<evidence type="ECO:0000313" key="3">
    <source>
        <dbReference type="MGI" id="MGI:1913955"/>
    </source>
</evidence>
<proteinExistence type="evidence at protein level"/>
<dbReference type="Antibodypedia" id="51835">
    <property type="antibodies" value="54 antibodies from 11 providers"/>
</dbReference>
<sequence>MGWPWAPLTAVWALGVMGATALRIGAFNVQSFGDNKVSDPDCGSVIAQILAGYDIALVQESVQARVRLCEQQATRT</sequence>
<dbReference type="ExpressionAtlas" id="D6RJ55">
    <property type="expression patterns" value="baseline and differential"/>
</dbReference>
<organism evidence="2 4">
    <name type="scientific">Mus musculus</name>
    <name type="common">Mouse</name>
    <dbReference type="NCBI Taxonomy" id="10090"/>
    <lineage>
        <taxon>Eukaryota</taxon>
        <taxon>Metazoa</taxon>
        <taxon>Chordata</taxon>
        <taxon>Craniata</taxon>
        <taxon>Vertebrata</taxon>
        <taxon>Euteleostomi</taxon>
        <taxon>Mammalia</taxon>
        <taxon>Eutheria</taxon>
        <taxon>Euarchontoglires</taxon>
        <taxon>Glires</taxon>
        <taxon>Rodentia</taxon>
        <taxon>Myomorpha</taxon>
        <taxon>Muroidea</taxon>
        <taxon>Muridae</taxon>
        <taxon>Murinae</taxon>
        <taxon>Mus</taxon>
        <taxon>Mus</taxon>
    </lineage>
</organism>
<dbReference type="AGR" id="MGI:1913955"/>
<name>D6RJ55_MOUSE</name>
<dbReference type="ProteomicsDB" id="359007"/>
<dbReference type="MGI" id="MGI:1913955">
    <property type="gene designation" value="Dnase1l2"/>
</dbReference>
<dbReference type="InterPro" id="IPR036691">
    <property type="entry name" value="Endo/exonu/phosph_ase_sf"/>
</dbReference>
<evidence type="ECO:0000256" key="1">
    <source>
        <dbReference type="SAM" id="SignalP"/>
    </source>
</evidence>
<dbReference type="Gene3D" id="3.60.10.10">
    <property type="entry name" value="Endonuclease/exonuclease/phosphatase"/>
    <property type="match status" value="1"/>
</dbReference>
<reference evidence="2" key="4">
    <citation type="submission" date="2025-09" db="UniProtKB">
        <authorList>
            <consortium name="Ensembl"/>
        </authorList>
    </citation>
    <scope>IDENTIFICATION</scope>
    <source>
        <strain evidence="2">C57BL/6J</strain>
    </source>
</reference>
<keyword evidence="1" id="KW-0732">Signal</keyword>
<gene>
    <name evidence="2 3" type="primary">Dnase1l2</name>
</gene>
<reference evidence="2 4" key="1">
    <citation type="journal article" date="2009" name="PLoS Biol.">
        <title>Lineage-specific biology revealed by a finished genome assembly of the mouse.</title>
        <authorList>
            <consortium name="Mouse Genome Sequencing Consortium"/>
            <person name="Church D.M."/>
            <person name="Goodstadt L."/>
            <person name="Hillier L.W."/>
            <person name="Zody M.C."/>
            <person name="Goldstein S."/>
            <person name="She X."/>
            <person name="Bult C.J."/>
            <person name="Agarwala R."/>
            <person name="Cherry J.L."/>
            <person name="DiCuccio M."/>
            <person name="Hlavina W."/>
            <person name="Kapustin Y."/>
            <person name="Meric P."/>
            <person name="Maglott D."/>
            <person name="Birtle Z."/>
            <person name="Marques A.C."/>
            <person name="Graves T."/>
            <person name="Zhou S."/>
            <person name="Teague B."/>
            <person name="Potamousis K."/>
            <person name="Churas C."/>
            <person name="Place M."/>
            <person name="Herschleb J."/>
            <person name="Runnheim R."/>
            <person name="Forrest D."/>
            <person name="Amos-Landgraf J."/>
            <person name="Schwartz D.C."/>
            <person name="Cheng Z."/>
            <person name="Lindblad-Toh K."/>
            <person name="Eichler E.E."/>
            <person name="Ponting C.P."/>
        </authorList>
    </citation>
    <scope>NUCLEOTIDE SEQUENCE [LARGE SCALE GENOMIC DNA]</scope>
    <source>
        <strain evidence="2 4">C57BL/6J</strain>
    </source>
</reference>
<protein>
    <submittedName>
        <fullName evidence="2">Deoxyribonuclease 1-like 2</fullName>
    </submittedName>
</protein>
<dbReference type="Bgee" id="ENSMUSG00000024136">
    <property type="expression patterns" value="Expressed in lip and 95 other cell types or tissues"/>
</dbReference>
<feature type="chain" id="PRO_5003087688" evidence="1">
    <location>
        <begin position="22"/>
        <end position="76"/>
    </location>
</feature>
<accession>D6RJ55</accession>
<evidence type="ECO:0007829" key="5">
    <source>
        <dbReference type="ProteomicsDB" id="D6RJ55"/>
    </source>
</evidence>
<dbReference type="HOGENOM" id="CLU_2653871_0_0_1"/>
<evidence type="ECO:0000313" key="2">
    <source>
        <dbReference type="Ensembl" id="ENSMUSP00000119453.2"/>
    </source>
</evidence>
<reference evidence="2" key="3">
    <citation type="submission" date="2025-08" db="UniProtKB">
        <authorList>
            <consortium name="Ensembl"/>
        </authorList>
    </citation>
    <scope>IDENTIFICATION</scope>
    <source>
        <strain evidence="2">C57BL/6J</strain>
    </source>
</reference>
<dbReference type="Proteomes" id="UP000000589">
    <property type="component" value="Chromosome 17"/>
</dbReference>
<feature type="signal peptide" evidence="1">
    <location>
        <begin position="1"/>
        <end position="21"/>
    </location>
</feature>
<keyword evidence="4" id="KW-1185">Reference proteome</keyword>
<dbReference type="VEuPathDB" id="HostDB:ENSMUSG00000024136"/>
<evidence type="ECO:0000313" key="4">
    <source>
        <dbReference type="Proteomes" id="UP000000589"/>
    </source>
</evidence>
<keyword evidence="5" id="KW-1267">Proteomics identification</keyword>
<dbReference type="GeneTree" id="ENSGT00950000182846"/>
<reference evidence="2 4" key="2">
    <citation type="journal article" date="2011" name="PLoS Biol.">
        <title>Modernizing reference genome assemblies.</title>
        <authorList>
            <person name="Church D.M."/>
            <person name="Schneider V.A."/>
            <person name="Graves T."/>
            <person name="Auger K."/>
            <person name="Cunningham F."/>
            <person name="Bouk N."/>
            <person name="Chen H.C."/>
            <person name="Agarwala R."/>
            <person name="McLaren W.M."/>
            <person name="Ritchie G.R."/>
            <person name="Albracht D."/>
            <person name="Kremitzki M."/>
            <person name="Rock S."/>
            <person name="Kotkiewicz H."/>
            <person name="Kremitzki C."/>
            <person name="Wollam A."/>
            <person name="Trani L."/>
            <person name="Fulton L."/>
            <person name="Fulton R."/>
            <person name="Matthews L."/>
            <person name="Whitehead S."/>
            <person name="Chow W."/>
            <person name="Torrance J."/>
            <person name="Dunn M."/>
            <person name="Harden G."/>
            <person name="Threadgold G."/>
            <person name="Wood J."/>
            <person name="Collins J."/>
            <person name="Heath P."/>
            <person name="Griffiths G."/>
            <person name="Pelan S."/>
            <person name="Grafham D."/>
            <person name="Eichler E.E."/>
            <person name="Weinstock G."/>
            <person name="Mardis E.R."/>
            <person name="Wilson R.K."/>
            <person name="Howe K."/>
            <person name="Flicek P."/>
            <person name="Hubbard T."/>
        </authorList>
    </citation>
    <scope>NUCLEOTIDE SEQUENCE [LARGE SCALE GENOMIC DNA]</scope>
    <source>
        <strain evidence="2 4">C57BL/6J</strain>
    </source>
</reference>